<dbReference type="OrthoDB" id="2488304at2759"/>
<sequence length="54" mass="6181">LEETALNEIDQLIESLDEPINNLIFIIEEESDEPNSLTKIKEDLMQPLEPQKAS</sequence>
<evidence type="ECO:0000313" key="1">
    <source>
        <dbReference type="EMBL" id="CAG8829913.1"/>
    </source>
</evidence>
<name>A0A9N9KHJ0_9GLOM</name>
<reference evidence="1" key="1">
    <citation type="submission" date="2021-06" db="EMBL/GenBank/DDBJ databases">
        <authorList>
            <person name="Kallberg Y."/>
            <person name="Tangrot J."/>
            <person name="Rosling A."/>
        </authorList>
    </citation>
    <scope>NUCLEOTIDE SEQUENCE</scope>
    <source>
        <strain evidence="1">FL966</strain>
    </source>
</reference>
<gene>
    <name evidence="1" type="ORF">CPELLU_LOCUS20546</name>
</gene>
<protein>
    <submittedName>
        <fullName evidence="1">23211_t:CDS:1</fullName>
    </submittedName>
</protein>
<dbReference type="AlphaFoldDB" id="A0A9N9KHJ0"/>
<evidence type="ECO:0000313" key="2">
    <source>
        <dbReference type="Proteomes" id="UP000789759"/>
    </source>
</evidence>
<accession>A0A9N9KHJ0</accession>
<keyword evidence="2" id="KW-1185">Reference proteome</keyword>
<dbReference type="Proteomes" id="UP000789759">
    <property type="component" value="Unassembled WGS sequence"/>
</dbReference>
<organism evidence="1 2">
    <name type="scientific">Cetraspora pellucida</name>
    <dbReference type="NCBI Taxonomy" id="1433469"/>
    <lineage>
        <taxon>Eukaryota</taxon>
        <taxon>Fungi</taxon>
        <taxon>Fungi incertae sedis</taxon>
        <taxon>Mucoromycota</taxon>
        <taxon>Glomeromycotina</taxon>
        <taxon>Glomeromycetes</taxon>
        <taxon>Diversisporales</taxon>
        <taxon>Gigasporaceae</taxon>
        <taxon>Cetraspora</taxon>
    </lineage>
</organism>
<comment type="caution">
    <text evidence="1">The sequence shown here is derived from an EMBL/GenBank/DDBJ whole genome shotgun (WGS) entry which is preliminary data.</text>
</comment>
<feature type="non-terminal residue" evidence="1">
    <location>
        <position position="1"/>
    </location>
</feature>
<proteinExistence type="predicted"/>
<dbReference type="EMBL" id="CAJVQA010063055">
    <property type="protein sequence ID" value="CAG8829913.1"/>
    <property type="molecule type" value="Genomic_DNA"/>
</dbReference>